<evidence type="ECO:0000259" key="12">
    <source>
        <dbReference type="Pfam" id="PF00007"/>
    </source>
</evidence>
<keyword evidence="5" id="KW-1015">Disulfide bond</keyword>
<keyword evidence="3" id="KW-0964">Secreted</keyword>
<protein>
    <recommendedName>
        <fullName evidence="9">Follitropin subunit beta</fullName>
    </recommendedName>
    <alternativeName>
        <fullName evidence="10">Follicle-stimulating hormone beta subunit</fullName>
    </alternativeName>
    <alternativeName>
        <fullName evidence="11">Follitropin beta chain</fullName>
    </alternativeName>
</protein>
<comment type="subunit">
    <text evidence="8">Heterodimer. The active follitropin is a heterodimer composed of an alpha chain/CGA shared with other hormones and a unique beta chain/FSHB shown here.</text>
</comment>
<dbReference type="CDD" id="cd00069">
    <property type="entry name" value="GHB_like"/>
    <property type="match status" value="1"/>
</dbReference>
<proteinExistence type="inferred from homology"/>
<keyword evidence="14" id="KW-1185">Reference proteome</keyword>
<evidence type="ECO:0000256" key="5">
    <source>
        <dbReference type="ARBA" id="ARBA00023157"/>
    </source>
</evidence>
<reference evidence="13" key="1">
    <citation type="submission" date="2025-08" db="UniProtKB">
        <authorList>
            <consortium name="Ensembl"/>
        </authorList>
    </citation>
    <scope>IDENTIFICATION</scope>
</reference>
<evidence type="ECO:0000256" key="4">
    <source>
        <dbReference type="ARBA" id="ARBA00022702"/>
    </source>
</evidence>
<dbReference type="InterPro" id="IPR001545">
    <property type="entry name" value="Gonadotropin_bsu"/>
</dbReference>
<dbReference type="Proteomes" id="UP000694414">
    <property type="component" value="Unplaced"/>
</dbReference>
<dbReference type="InterPro" id="IPR029034">
    <property type="entry name" value="Cystine-knot_cytokine"/>
</dbReference>
<dbReference type="SMART" id="SM00068">
    <property type="entry name" value="GHB"/>
    <property type="match status" value="1"/>
</dbReference>
<evidence type="ECO:0000256" key="7">
    <source>
        <dbReference type="ARBA" id="ARBA00037318"/>
    </source>
</evidence>
<dbReference type="InterPro" id="IPR006208">
    <property type="entry name" value="Glyco_hormone_CN"/>
</dbReference>
<organism evidence="13 14">
    <name type="scientific">Prolemur simus</name>
    <name type="common">Greater bamboo lemur</name>
    <name type="synonym">Hapalemur simus</name>
    <dbReference type="NCBI Taxonomy" id="1328070"/>
    <lineage>
        <taxon>Eukaryota</taxon>
        <taxon>Metazoa</taxon>
        <taxon>Chordata</taxon>
        <taxon>Craniata</taxon>
        <taxon>Vertebrata</taxon>
        <taxon>Euteleostomi</taxon>
        <taxon>Mammalia</taxon>
        <taxon>Eutheria</taxon>
        <taxon>Euarchontoglires</taxon>
        <taxon>Primates</taxon>
        <taxon>Strepsirrhini</taxon>
        <taxon>Lemuriformes</taxon>
        <taxon>Lemuridae</taxon>
        <taxon>Prolemur</taxon>
    </lineage>
</organism>
<evidence type="ECO:0000313" key="13">
    <source>
        <dbReference type="Ensembl" id="ENSPSMP00000019946.1"/>
    </source>
</evidence>
<evidence type="ECO:0000256" key="1">
    <source>
        <dbReference type="ARBA" id="ARBA00004613"/>
    </source>
</evidence>
<evidence type="ECO:0000256" key="8">
    <source>
        <dbReference type="ARBA" id="ARBA00038691"/>
    </source>
</evidence>
<evidence type="ECO:0000313" key="14">
    <source>
        <dbReference type="Proteomes" id="UP000694414"/>
    </source>
</evidence>
<dbReference type="Gene3D" id="2.10.90.10">
    <property type="entry name" value="Cystine-knot cytokines"/>
    <property type="match status" value="1"/>
</dbReference>
<evidence type="ECO:0000256" key="3">
    <source>
        <dbReference type="ARBA" id="ARBA00022525"/>
    </source>
</evidence>
<comment type="similarity">
    <text evidence="2">Belongs to the glycoprotein hormones subunit beta family.</text>
</comment>
<dbReference type="Ensembl" id="ENSPSMT00000023128.1">
    <property type="protein sequence ID" value="ENSPSMP00000019946.1"/>
    <property type="gene ID" value="ENSPSMG00000014098.1"/>
</dbReference>
<dbReference type="Pfam" id="PF00007">
    <property type="entry name" value="Cys_knot"/>
    <property type="match status" value="1"/>
</dbReference>
<dbReference type="AlphaFoldDB" id="A0A8C8ZTI5"/>
<dbReference type="GO" id="GO:0005737">
    <property type="term" value="C:cytoplasm"/>
    <property type="evidence" value="ECO:0007669"/>
    <property type="project" value="TreeGrafter"/>
</dbReference>
<accession>A0A8C8ZTI5</accession>
<keyword evidence="6" id="KW-0325">Glycoprotein</keyword>
<comment type="function">
    <text evidence="7">Together with the alpha chain CGA constitutes follitropin, the follicle-stimulating hormone, and provides its biological specificity to the hormone heterodimer. Binds FSHR, a G protein-coupled receptor, on target cells to activate downstream signaling pathways. Follitropin is involved in follicle development and spermatogenesis in reproductive organs.</text>
</comment>
<dbReference type="GO" id="GO:0016913">
    <property type="term" value="F:follicle-stimulating hormone activity"/>
    <property type="evidence" value="ECO:0007669"/>
    <property type="project" value="TreeGrafter"/>
</dbReference>
<dbReference type="GeneTree" id="ENSGT00940000160051"/>
<comment type="subcellular location">
    <subcellularLocation>
        <location evidence="1">Secreted</location>
    </subcellularLocation>
</comment>
<sequence length="117" mass="13384">MKTEIEVILLQTKESICSNNCELTNIIIAVEKEESHFYISINTAWCARYCYTQDLVYKDPELVYETVRLPGCAHHTDSLYTYPVATKYHCGKCDRNSTNCTMSGLGPSYCSFSEMKK</sequence>
<evidence type="ECO:0000256" key="9">
    <source>
        <dbReference type="ARBA" id="ARBA00040964"/>
    </source>
</evidence>
<reference evidence="13" key="2">
    <citation type="submission" date="2025-09" db="UniProtKB">
        <authorList>
            <consortium name="Ensembl"/>
        </authorList>
    </citation>
    <scope>IDENTIFICATION</scope>
</reference>
<dbReference type="PANTHER" id="PTHR11515">
    <property type="entry name" value="GLYCOPROTEIN HORMONE BETA CHAIN"/>
    <property type="match status" value="1"/>
</dbReference>
<evidence type="ECO:0000256" key="11">
    <source>
        <dbReference type="ARBA" id="ARBA00042045"/>
    </source>
</evidence>
<evidence type="ECO:0000256" key="6">
    <source>
        <dbReference type="ARBA" id="ARBA00023180"/>
    </source>
</evidence>
<feature type="domain" description="Glycoprotein hormone subunit beta" evidence="12">
    <location>
        <begin position="19"/>
        <end position="110"/>
    </location>
</feature>
<evidence type="ECO:0000256" key="10">
    <source>
        <dbReference type="ARBA" id="ARBA00041687"/>
    </source>
</evidence>
<keyword evidence="4" id="KW-0372">Hormone</keyword>
<name>A0A8C8ZTI5_PROSS</name>
<dbReference type="SUPFAM" id="SSF57501">
    <property type="entry name" value="Cystine-knot cytokines"/>
    <property type="match status" value="1"/>
</dbReference>
<evidence type="ECO:0000256" key="2">
    <source>
        <dbReference type="ARBA" id="ARBA00006552"/>
    </source>
</evidence>
<dbReference type="FunFam" id="2.10.90.10:FF:000007">
    <property type="entry name" value="Luteinizing hormone beta subunit"/>
    <property type="match status" value="1"/>
</dbReference>
<dbReference type="GO" id="GO:0042699">
    <property type="term" value="P:follicle-stimulating hormone signaling pathway"/>
    <property type="evidence" value="ECO:0007669"/>
    <property type="project" value="TreeGrafter"/>
</dbReference>
<dbReference type="PANTHER" id="PTHR11515:SF17">
    <property type="entry name" value="FOLLITROPIN SUBUNIT BETA"/>
    <property type="match status" value="1"/>
</dbReference>
<dbReference type="GO" id="GO:0005615">
    <property type="term" value="C:extracellular space"/>
    <property type="evidence" value="ECO:0007669"/>
    <property type="project" value="TreeGrafter"/>
</dbReference>